<dbReference type="PANTHER" id="PTHR14523">
    <property type="entry name" value="UNCHARACTERIZED PROTEIN C17ORF53 HOMOLOG"/>
    <property type="match status" value="1"/>
</dbReference>
<feature type="domain" description="Homologous recombination OB-fold protein OB-fold" evidence="2">
    <location>
        <begin position="595"/>
        <end position="678"/>
    </location>
</feature>
<feature type="region of interest" description="Disordered" evidence="1">
    <location>
        <begin position="137"/>
        <end position="243"/>
    </location>
</feature>
<gene>
    <name evidence="3" type="primary">PmUG01_11046600</name>
    <name evidence="3" type="ORF">PMUG01_11046600</name>
</gene>
<reference evidence="3 4" key="1">
    <citation type="submission" date="2016-06" db="EMBL/GenBank/DDBJ databases">
        <authorList>
            <consortium name="Pathogen Informatics"/>
        </authorList>
    </citation>
    <scope>NUCLEOTIDE SEQUENCE [LARGE SCALE GENOMIC DNA]</scope>
</reference>
<dbReference type="RefSeq" id="XP_028862651.1">
    <property type="nucleotide sequence ID" value="XM_029006130.1"/>
</dbReference>
<evidence type="ECO:0000313" key="3">
    <source>
        <dbReference type="EMBL" id="SCO93213.1"/>
    </source>
</evidence>
<dbReference type="Proteomes" id="UP000219813">
    <property type="component" value="Chromosome 11"/>
</dbReference>
<dbReference type="AlphaFoldDB" id="A0A1D3SN06"/>
<dbReference type="OrthoDB" id="21443at2759"/>
<dbReference type="Pfam" id="PF15072">
    <property type="entry name" value="HROB"/>
    <property type="match status" value="1"/>
</dbReference>
<protein>
    <recommendedName>
        <fullName evidence="2">Homologous recombination OB-fold protein OB-fold domain-containing protein</fullName>
    </recommendedName>
</protein>
<organism evidence="3 4">
    <name type="scientific">Plasmodium malariae</name>
    <dbReference type="NCBI Taxonomy" id="5858"/>
    <lineage>
        <taxon>Eukaryota</taxon>
        <taxon>Sar</taxon>
        <taxon>Alveolata</taxon>
        <taxon>Apicomplexa</taxon>
        <taxon>Aconoidasida</taxon>
        <taxon>Haemosporida</taxon>
        <taxon>Plasmodiidae</taxon>
        <taxon>Plasmodium</taxon>
        <taxon>Plasmodium (Plasmodium)</taxon>
    </lineage>
</organism>
<feature type="compositionally biased region" description="Basic and acidic residues" evidence="1">
    <location>
        <begin position="137"/>
        <end position="189"/>
    </location>
</feature>
<evidence type="ECO:0000256" key="1">
    <source>
        <dbReference type="SAM" id="MobiDB-lite"/>
    </source>
</evidence>
<dbReference type="VEuPathDB" id="PlasmoDB:PmUG01_11046600"/>
<feature type="compositionally biased region" description="Basic and acidic residues" evidence="1">
    <location>
        <begin position="218"/>
        <end position="227"/>
    </location>
</feature>
<dbReference type="EMBL" id="LT594632">
    <property type="protein sequence ID" value="SCO93213.1"/>
    <property type="molecule type" value="Genomic_DNA"/>
</dbReference>
<dbReference type="KEGG" id="pmal:PMUG01_11046600"/>
<dbReference type="PANTHER" id="PTHR14523:SF1">
    <property type="entry name" value="HOMOLOGOUS RECOMBINATION OB-FOLD PROTEIN"/>
    <property type="match status" value="1"/>
</dbReference>
<feature type="compositionally biased region" description="Polar residues" evidence="1">
    <location>
        <begin position="228"/>
        <end position="242"/>
    </location>
</feature>
<sequence length="694" mass="81285">MLDENLSCLLDESDDECVKKNKLKNKKKELDPIRKDIRSESHTNLSNSVLNFNIRNIKNLDNFFKSTNSENANVKNSNNNQDAVNYRNYATYLHSNDNPSFSEDENNQERRTSAIKYVQDRHPHTIDYELVRHPHTIRYEQDRHPHTISYEQERYPHTTNYEQDRKKSVTNYEQDRKKSVTNYEQDRKKSVTNYEQPRKKSATNYEQPRKKSITNRGPSDKNHEQLRKNSSINKLGVNNENAGNGEISEGVSYSYNHTLLNKNEAKQNIRAKEKIILHPPPVKDLSSSIKEKITNSCKFKKNHNEKIQNEGKKRKNFICKEYLLKEKSKEDMMVVTTCNEGKKFSETNFYKEYFITNRINNDETLQEKQIYNNSIITDKFNNSNNCNIYNDMENDAPIIAHDMKKDKCISNIKNNENLNVQVDHNINEISNRSANYNNPSTDNELLIKEKCKGTNIPLLKGDTTESTMLRRYPLKLASIRGNSIGTNTSLNINLPSSSTCMESTELELKIRKNKSQKRKELIYYFSFIKYNSWVKALQILDLPLDPFHLSINAHKYIAANHFNNKCTANNPSNHKSFLYKYNIHNILNNKQFSNYRIERMIIIVKSIRCRSHGFFIVAMDPSGHMPASVHKEVEKEYKKYIDVGSTLILKDVTVFETIDNFPYLIITLRSLVRVIKAEETDYATMERIYNRMYQ</sequence>
<proteinExistence type="predicted"/>
<dbReference type="InterPro" id="IPR028045">
    <property type="entry name" value="HROB"/>
</dbReference>
<accession>A0A1D3SN06</accession>
<dbReference type="InterPro" id="IPR058570">
    <property type="entry name" value="HROB_OB"/>
</dbReference>
<evidence type="ECO:0000313" key="4">
    <source>
        <dbReference type="Proteomes" id="UP000219813"/>
    </source>
</evidence>
<dbReference type="GeneID" id="39869928"/>
<dbReference type="OMA" id="NYRIERM"/>
<dbReference type="GO" id="GO:0000725">
    <property type="term" value="P:recombinational repair"/>
    <property type="evidence" value="ECO:0007669"/>
    <property type="project" value="InterPro"/>
</dbReference>
<evidence type="ECO:0000259" key="2">
    <source>
        <dbReference type="Pfam" id="PF15072"/>
    </source>
</evidence>
<keyword evidence="4" id="KW-1185">Reference proteome</keyword>
<name>A0A1D3SN06_PLAMA</name>